<feature type="domain" description="TraK N-terminal" evidence="1">
    <location>
        <begin position="47"/>
        <end position="144"/>
    </location>
</feature>
<comment type="caution">
    <text evidence="3">The sequence shown here is derived from an EMBL/GenBank/DDBJ whole genome shotgun (WGS) entry which is preliminary data.</text>
</comment>
<dbReference type="Pfam" id="PF06586">
    <property type="entry name" value="TraK_N"/>
    <property type="match status" value="1"/>
</dbReference>
<dbReference type="InterPro" id="IPR055397">
    <property type="entry name" value="TraK_C"/>
</dbReference>
<reference evidence="3 4" key="1">
    <citation type="submission" date="2015-10" db="EMBL/GenBank/DDBJ databases">
        <title>Draft genome sequence of Novosphingobium fuchskuhlense DSM 25065 isolated from a surface water sample of the southwest basin of Lake Grosse Fuchskuhle.</title>
        <authorList>
            <person name="Ruckert C."/>
            <person name="Winkler A."/>
            <person name="Glaeser J."/>
            <person name="Grossart H.-P."/>
            <person name="Kalinowski J."/>
            <person name="Glaeser S."/>
        </authorList>
    </citation>
    <scope>NUCLEOTIDE SEQUENCE [LARGE SCALE GENOMIC DNA]</scope>
    <source>
        <strain evidence="3 4">FNE08-7</strain>
    </source>
</reference>
<dbReference type="Pfam" id="PF23536">
    <property type="entry name" value="TraK_C"/>
    <property type="match status" value="1"/>
</dbReference>
<organism evidence="3 4">
    <name type="scientific">Novosphingobium fuchskuhlense</name>
    <dbReference type="NCBI Taxonomy" id="1117702"/>
    <lineage>
        <taxon>Bacteria</taxon>
        <taxon>Pseudomonadati</taxon>
        <taxon>Pseudomonadota</taxon>
        <taxon>Alphaproteobacteria</taxon>
        <taxon>Sphingomonadales</taxon>
        <taxon>Sphingomonadaceae</taxon>
        <taxon>Novosphingobium</taxon>
    </lineage>
</organism>
<dbReference type="EMBL" id="LLZS01000009">
    <property type="protein sequence ID" value="KUR70586.1"/>
    <property type="molecule type" value="Genomic_DNA"/>
</dbReference>
<evidence type="ECO:0000259" key="2">
    <source>
        <dbReference type="Pfam" id="PF23536"/>
    </source>
</evidence>
<protein>
    <submittedName>
        <fullName evidence="3">Conjugal transfer protein TraK</fullName>
    </submittedName>
</protein>
<dbReference type="InterPro" id="IPR010563">
    <property type="entry name" value="TraK_N"/>
</dbReference>
<dbReference type="AlphaFoldDB" id="A0A117UTI1"/>
<gene>
    <name evidence="3" type="ORF">AQZ52_14170</name>
</gene>
<dbReference type="Proteomes" id="UP000058012">
    <property type="component" value="Unassembled WGS sequence"/>
</dbReference>
<feature type="domain" description="TraK C-terminal" evidence="2">
    <location>
        <begin position="156"/>
        <end position="256"/>
    </location>
</feature>
<dbReference type="STRING" id="1117702.AQZ52_14170"/>
<evidence type="ECO:0000313" key="3">
    <source>
        <dbReference type="EMBL" id="KUR70586.1"/>
    </source>
</evidence>
<accession>A0A117UTI1</accession>
<dbReference type="OrthoDB" id="7497953at2"/>
<keyword evidence="4" id="KW-1185">Reference proteome</keyword>
<evidence type="ECO:0000259" key="1">
    <source>
        <dbReference type="Pfam" id="PF06586"/>
    </source>
</evidence>
<name>A0A117UTI1_9SPHN</name>
<sequence>MAWLELAAGASCASRVWRRERLVGAALVALGLAGIAEPALADQNVLAADNGTVRCDASLKDLTRITLKDDQFASVSKIQTSSAAEDFQVVNEPLRGDIYLSVGSGFSRPSISFFGTTKKGFVYKFVCAVAGSEAKQVFVANADSEHPAAVGERWPVGLSEQDGAARLISAMYVQKPVEGFDITWRPLAPVNVGSLKVQLVGQYSGWSLTGKLLKLANTGNKPVTLSEDQVAPADALAVSLAQSRLEVGQETTAFVIMRAARPGDQP</sequence>
<proteinExistence type="predicted"/>
<evidence type="ECO:0000313" key="4">
    <source>
        <dbReference type="Proteomes" id="UP000058012"/>
    </source>
</evidence>